<gene>
    <name evidence="2" type="ORF">PV10_04113</name>
</gene>
<feature type="compositionally biased region" description="Low complexity" evidence="1">
    <location>
        <begin position="365"/>
        <end position="378"/>
    </location>
</feature>
<feature type="compositionally biased region" description="Polar residues" evidence="1">
    <location>
        <begin position="329"/>
        <end position="338"/>
    </location>
</feature>
<feature type="compositionally biased region" description="Basic and acidic residues" evidence="1">
    <location>
        <begin position="314"/>
        <end position="328"/>
    </location>
</feature>
<reference evidence="2 3" key="1">
    <citation type="submission" date="2015-01" db="EMBL/GenBank/DDBJ databases">
        <title>The Genome Sequence of Exophiala mesophila CBS40295.</title>
        <authorList>
            <consortium name="The Broad Institute Genomics Platform"/>
            <person name="Cuomo C."/>
            <person name="de Hoog S."/>
            <person name="Gorbushina A."/>
            <person name="Stielow B."/>
            <person name="Teixiera M."/>
            <person name="Abouelleil A."/>
            <person name="Chapman S.B."/>
            <person name="Priest M."/>
            <person name="Young S.K."/>
            <person name="Wortman J."/>
            <person name="Nusbaum C."/>
            <person name="Birren B."/>
        </authorList>
    </citation>
    <scope>NUCLEOTIDE SEQUENCE [LARGE SCALE GENOMIC DNA]</scope>
    <source>
        <strain evidence="2 3">CBS 40295</strain>
    </source>
</reference>
<accession>A0A0D1ZG80</accession>
<organism evidence="2 3">
    <name type="scientific">Exophiala mesophila</name>
    <name type="common">Black yeast-like fungus</name>
    <dbReference type="NCBI Taxonomy" id="212818"/>
    <lineage>
        <taxon>Eukaryota</taxon>
        <taxon>Fungi</taxon>
        <taxon>Dikarya</taxon>
        <taxon>Ascomycota</taxon>
        <taxon>Pezizomycotina</taxon>
        <taxon>Eurotiomycetes</taxon>
        <taxon>Chaetothyriomycetidae</taxon>
        <taxon>Chaetothyriales</taxon>
        <taxon>Herpotrichiellaceae</taxon>
        <taxon>Exophiala</taxon>
    </lineage>
</organism>
<dbReference type="AlphaFoldDB" id="A0A0D1ZG80"/>
<feature type="compositionally biased region" description="Basic and acidic residues" evidence="1">
    <location>
        <begin position="153"/>
        <end position="162"/>
    </location>
</feature>
<feature type="compositionally biased region" description="Polar residues" evidence="1">
    <location>
        <begin position="385"/>
        <end position="405"/>
    </location>
</feature>
<feature type="compositionally biased region" description="Basic and acidic residues" evidence="1">
    <location>
        <begin position="170"/>
        <end position="179"/>
    </location>
</feature>
<dbReference type="EMBL" id="KN847522">
    <property type="protein sequence ID" value="KIV92849.1"/>
    <property type="molecule type" value="Genomic_DNA"/>
</dbReference>
<feature type="region of interest" description="Disordered" evidence="1">
    <location>
        <begin position="314"/>
        <end position="461"/>
    </location>
</feature>
<feature type="compositionally biased region" description="Polar residues" evidence="1">
    <location>
        <begin position="91"/>
        <end position="101"/>
    </location>
</feature>
<dbReference type="OMA" id="KCGRHKR"/>
<protein>
    <submittedName>
        <fullName evidence="2">Uncharacterized protein</fullName>
    </submittedName>
</protein>
<dbReference type="RefSeq" id="XP_016224423.1">
    <property type="nucleotide sequence ID" value="XM_016368635.1"/>
</dbReference>
<proteinExistence type="predicted"/>
<dbReference type="Proteomes" id="UP000054302">
    <property type="component" value="Unassembled WGS sequence"/>
</dbReference>
<feature type="compositionally biased region" description="Low complexity" evidence="1">
    <location>
        <begin position="217"/>
        <end position="237"/>
    </location>
</feature>
<name>A0A0D1ZG80_EXOME</name>
<evidence type="ECO:0000313" key="3">
    <source>
        <dbReference type="Proteomes" id="UP000054302"/>
    </source>
</evidence>
<feature type="compositionally biased region" description="Low complexity" evidence="1">
    <location>
        <begin position="66"/>
        <end position="77"/>
    </location>
</feature>
<dbReference type="HOGENOM" id="CLU_481485_0_0_1"/>
<feature type="compositionally biased region" description="Basic and acidic residues" evidence="1">
    <location>
        <begin position="128"/>
        <end position="142"/>
    </location>
</feature>
<dbReference type="GeneID" id="27321958"/>
<keyword evidence="3" id="KW-1185">Reference proteome</keyword>
<feature type="compositionally biased region" description="Polar residues" evidence="1">
    <location>
        <begin position="250"/>
        <end position="285"/>
    </location>
</feature>
<dbReference type="OrthoDB" id="4160225at2759"/>
<sequence>MTKLQKNGPPAYSNASSAAGLGVPYEDLPPSAQLPVPIATPIRPSSYSELASTNPFSPNFTPPPTASGASSSSVTTPQVFSPVSPLVDLTSMGQPSQTLTPSPVPQRPSANKSPVNLQRLDGSPYSNKEARPKQVRVAKDMFDGALPPSYKRQGSDPARRGDFTTSSLHECTHCGKKLSEGQTGPCTGCGKRKSSAPAPASHNRNTSAGVASQRSLASSTTAGPTSTAGSSSSPAPCCSKCGRHKRPGSLGQSHSPPLSHSTNMRLQSAGLSIQPNHAGQHTSFYPQIDIIPPSATTFRPQSTFASVYGDEAPLVDHHGAEPRRHESGRSSFRNNSIVRSLSRRLSRKEKDKAPVAPDAPLPSQQFSSPSNRQSDSQSAGRLINMISSAMPNESSSSRDGPQYSQLKAADDNRPGTPFSFVDGPDEDGGFEMTSLKDNPKSSAQKSIEAESYFPRPQTGVNGEYIANQEERLDVISRPKTADPHRNFLSPDDADARPQITRFKSLRSGVNKVNAGIGSISRSQSLRRLGSVKTVHHAWYRDGTDENSVPVF</sequence>
<evidence type="ECO:0000256" key="1">
    <source>
        <dbReference type="SAM" id="MobiDB-lite"/>
    </source>
</evidence>
<feature type="region of interest" description="Disordered" evidence="1">
    <location>
        <begin position="1"/>
        <end position="286"/>
    </location>
</feature>
<evidence type="ECO:0000313" key="2">
    <source>
        <dbReference type="EMBL" id="KIV92849.1"/>
    </source>
</evidence>
<feature type="compositionally biased region" description="Polar residues" evidence="1">
    <location>
        <begin position="202"/>
        <end position="216"/>
    </location>
</feature>
<dbReference type="VEuPathDB" id="FungiDB:PV10_04113"/>